<proteinExistence type="predicted"/>
<gene>
    <name evidence="1" type="ORF">POPTR_001G264300</name>
</gene>
<dbReference type="InParanoid" id="A0A2K2C433"/>
<accession>A0A2K2C433</accession>
<keyword evidence="2" id="KW-1185">Reference proteome</keyword>
<sequence>MTHFDVANFFKQADEKVDIFYICLANSATTHTIPRYKQYFSNLRMIKAEVNTISGSTNLIESFERTNIMLLEGTRFIIDNVLFKFAKFQGYTS</sequence>
<reference evidence="1 2" key="1">
    <citation type="journal article" date="2006" name="Science">
        <title>The genome of black cottonwood, Populus trichocarpa (Torr. &amp; Gray).</title>
        <authorList>
            <person name="Tuskan G.A."/>
            <person name="Difazio S."/>
            <person name="Jansson S."/>
            <person name="Bohlmann J."/>
            <person name="Grigoriev I."/>
            <person name="Hellsten U."/>
            <person name="Putnam N."/>
            <person name="Ralph S."/>
            <person name="Rombauts S."/>
            <person name="Salamov A."/>
            <person name="Schein J."/>
            <person name="Sterck L."/>
            <person name="Aerts A."/>
            <person name="Bhalerao R.R."/>
            <person name="Bhalerao R.P."/>
            <person name="Blaudez D."/>
            <person name="Boerjan W."/>
            <person name="Brun A."/>
            <person name="Brunner A."/>
            <person name="Busov V."/>
            <person name="Campbell M."/>
            <person name="Carlson J."/>
            <person name="Chalot M."/>
            <person name="Chapman J."/>
            <person name="Chen G.L."/>
            <person name="Cooper D."/>
            <person name="Coutinho P.M."/>
            <person name="Couturier J."/>
            <person name="Covert S."/>
            <person name="Cronk Q."/>
            <person name="Cunningham R."/>
            <person name="Davis J."/>
            <person name="Degroeve S."/>
            <person name="Dejardin A."/>
            <person name="Depamphilis C."/>
            <person name="Detter J."/>
            <person name="Dirks B."/>
            <person name="Dubchak I."/>
            <person name="Duplessis S."/>
            <person name="Ehlting J."/>
            <person name="Ellis B."/>
            <person name="Gendler K."/>
            <person name="Goodstein D."/>
            <person name="Gribskov M."/>
            <person name="Grimwood J."/>
            <person name="Groover A."/>
            <person name="Gunter L."/>
            <person name="Hamberger B."/>
            <person name="Heinze B."/>
            <person name="Helariutta Y."/>
            <person name="Henrissat B."/>
            <person name="Holligan D."/>
            <person name="Holt R."/>
            <person name="Huang W."/>
            <person name="Islam-Faridi N."/>
            <person name="Jones S."/>
            <person name="Jones-Rhoades M."/>
            <person name="Jorgensen R."/>
            <person name="Joshi C."/>
            <person name="Kangasjarvi J."/>
            <person name="Karlsson J."/>
            <person name="Kelleher C."/>
            <person name="Kirkpatrick R."/>
            <person name="Kirst M."/>
            <person name="Kohler A."/>
            <person name="Kalluri U."/>
            <person name="Larimer F."/>
            <person name="Leebens-Mack J."/>
            <person name="Leple J.C."/>
            <person name="Locascio P."/>
            <person name="Lou Y."/>
            <person name="Lucas S."/>
            <person name="Martin F."/>
            <person name="Montanini B."/>
            <person name="Napoli C."/>
            <person name="Nelson D.R."/>
            <person name="Nelson C."/>
            <person name="Nieminen K."/>
            <person name="Nilsson O."/>
            <person name="Pereda V."/>
            <person name="Peter G."/>
            <person name="Philippe R."/>
            <person name="Pilate G."/>
            <person name="Poliakov A."/>
            <person name="Razumovskaya J."/>
            <person name="Richardson P."/>
            <person name="Rinaldi C."/>
            <person name="Ritland K."/>
            <person name="Rouze P."/>
            <person name="Ryaboy D."/>
            <person name="Schmutz J."/>
            <person name="Schrader J."/>
            <person name="Segerman B."/>
            <person name="Shin H."/>
            <person name="Siddiqui A."/>
            <person name="Sterky F."/>
            <person name="Terry A."/>
            <person name="Tsai C.J."/>
            <person name="Uberbacher E."/>
            <person name="Unneberg P."/>
            <person name="Vahala J."/>
            <person name="Wall K."/>
            <person name="Wessler S."/>
            <person name="Yang G."/>
            <person name="Yin T."/>
            <person name="Douglas C."/>
            <person name="Marra M."/>
            <person name="Sandberg G."/>
            <person name="Van de Peer Y."/>
            <person name="Rokhsar D."/>
        </authorList>
    </citation>
    <scope>NUCLEOTIDE SEQUENCE [LARGE SCALE GENOMIC DNA]</scope>
    <source>
        <strain evidence="2">cv. Nisqually</strain>
    </source>
</reference>
<dbReference type="Proteomes" id="UP000006729">
    <property type="component" value="Chromosome 1"/>
</dbReference>
<name>A0A2K2C433_POPTR</name>
<dbReference type="AlphaFoldDB" id="A0A2K2C433"/>
<dbReference type="EMBL" id="CM009290">
    <property type="protein sequence ID" value="PNT56783.1"/>
    <property type="molecule type" value="Genomic_DNA"/>
</dbReference>
<evidence type="ECO:0000313" key="1">
    <source>
        <dbReference type="EMBL" id="PNT56783.1"/>
    </source>
</evidence>
<protein>
    <submittedName>
        <fullName evidence="1">Uncharacterized protein</fullName>
    </submittedName>
</protein>
<evidence type="ECO:0000313" key="2">
    <source>
        <dbReference type="Proteomes" id="UP000006729"/>
    </source>
</evidence>
<organism evidence="1 2">
    <name type="scientific">Populus trichocarpa</name>
    <name type="common">Western balsam poplar</name>
    <name type="synonym">Populus balsamifera subsp. trichocarpa</name>
    <dbReference type="NCBI Taxonomy" id="3694"/>
    <lineage>
        <taxon>Eukaryota</taxon>
        <taxon>Viridiplantae</taxon>
        <taxon>Streptophyta</taxon>
        <taxon>Embryophyta</taxon>
        <taxon>Tracheophyta</taxon>
        <taxon>Spermatophyta</taxon>
        <taxon>Magnoliopsida</taxon>
        <taxon>eudicotyledons</taxon>
        <taxon>Gunneridae</taxon>
        <taxon>Pentapetalae</taxon>
        <taxon>rosids</taxon>
        <taxon>fabids</taxon>
        <taxon>Malpighiales</taxon>
        <taxon>Salicaceae</taxon>
        <taxon>Saliceae</taxon>
        <taxon>Populus</taxon>
    </lineage>
</organism>